<dbReference type="GO" id="GO:0008360">
    <property type="term" value="P:regulation of cell shape"/>
    <property type="evidence" value="ECO:0007669"/>
    <property type="project" value="UniProtKB-KW"/>
</dbReference>
<evidence type="ECO:0000256" key="2">
    <source>
        <dbReference type="ARBA" id="ARBA00022884"/>
    </source>
</evidence>
<comment type="subunit">
    <text evidence="6">Forms a complex with KhpA.</text>
</comment>
<comment type="similarity">
    <text evidence="6">Belongs to the KhpB RNA-binding protein family.</text>
</comment>
<accession>A0AA36Y615</accession>
<evidence type="ECO:0000256" key="7">
    <source>
        <dbReference type="SAM" id="MobiDB-lite"/>
    </source>
</evidence>
<dbReference type="Gene3D" id="3.30.1370.50">
    <property type="entry name" value="R3H-like domain"/>
    <property type="match status" value="1"/>
</dbReference>
<comment type="caution">
    <text evidence="9">The sequence shown here is derived from an EMBL/GenBank/DDBJ whole genome shotgun (WGS) entry which is preliminary data.</text>
</comment>
<dbReference type="NCBIfam" id="NF041568">
    <property type="entry name" value="Jag_EloR"/>
    <property type="match status" value="1"/>
</dbReference>
<dbReference type="SUPFAM" id="SSF82708">
    <property type="entry name" value="R3H domain"/>
    <property type="match status" value="1"/>
</dbReference>
<dbReference type="Pfam" id="PF01424">
    <property type="entry name" value="R3H"/>
    <property type="match status" value="1"/>
</dbReference>
<evidence type="ECO:0000256" key="4">
    <source>
        <dbReference type="ARBA" id="ARBA00023186"/>
    </source>
</evidence>
<dbReference type="InterPro" id="IPR015946">
    <property type="entry name" value="KH_dom-like_a/b"/>
</dbReference>
<dbReference type="CDD" id="cd02644">
    <property type="entry name" value="R3H_jag"/>
    <property type="match status" value="1"/>
</dbReference>
<proteinExistence type="inferred from homology"/>
<feature type="region of interest" description="Jag_N domain" evidence="6">
    <location>
        <begin position="6"/>
        <end position="56"/>
    </location>
</feature>
<evidence type="ECO:0000313" key="9">
    <source>
        <dbReference type="EMBL" id="EHO17524.1"/>
    </source>
</evidence>
<evidence type="ECO:0000256" key="3">
    <source>
        <dbReference type="ARBA" id="ARBA00022960"/>
    </source>
</evidence>
<gene>
    <name evidence="6" type="primary">khpB</name>
    <name evidence="6" type="synonym">eloR</name>
    <name evidence="9" type="ORF">HMPREF9623_01123</name>
</gene>
<dbReference type="HAMAP" id="MF_00867">
    <property type="entry name" value="KhpB"/>
    <property type="match status" value="1"/>
</dbReference>
<dbReference type="InterPro" id="IPR038008">
    <property type="entry name" value="Jag_KH"/>
</dbReference>
<name>A0AA36Y615_9FIRM</name>
<dbReference type="AlphaFoldDB" id="A0AA36Y615"/>
<keyword evidence="3 6" id="KW-0133">Cell shape</keyword>
<dbReference type="PANTHER" id="PTHR35800">
    <property type="entry name" value="PROTEIN JAG"/>
    <property type="match status" value="1"/>
</dbReference>
<dbReference type="GeneID" id="86940878"/>
<protein>
    <recommendedName>
        <fullName evidence="6">RNA-binding protein KhpB</fullName>
    </recommendedName>
    <alternativeName>
        <fullName evidence="6">RNA-binding protein EloR</fullName>
    </alternativeName>
</protein>
<evidence type="ECO:0000256" key="1">
    <source>
        <dbReference type="ARBA" id="ARBA00022490"/>
    </source>
</evidence>
<keyword evidence="2 6" id="KW-0694">RNA-binding</keyword>
<comment type="subcellular location">
    <subcellularLocation>
        <location evidence="6">Cytoplasm</location>
    </subcellularLocation>
</comment>
<dbReference type="InterPro" id="IPR038247">
    <property type="entry name" value="Jag_N_dom_sf"/>
</dbReference>
<sequence length="302" mass="33218">MKTEVTVTGKTYDEALTKALLELGTTSERLEVSVLEQGSAGLLGFIGSKPWKLRAVLKTEPIGRESQTDEPASEEPVAEEAVKAEEVIPVAESGAEAPEEVREVEETVVTVEEETAVTAPEAPKENKKVGSETGITAALEAGKSSGTAFLRELFATLKLKAEIESDSRAAEKALFFRVRGENLGALIGKRGQTLDALQYLLGHVVNRQQDAFLRVKLDIGSYREKQENKLRGFARNAARRVKQSGESLALDPMTPNERRIIHAALQRDRYVTTHSEGEGEKRHVVITLRKDADRQKKEESIK</sequence>
<dbReference type="PROSITE" id="PS51061">
    <property type="entry name" value="R3H"/>
    <property type="match status" value="1"/>
</dbReference>
<dbReference type="InterPro" id="IPR034079">
    <property type="entry name" value="R3H_KhpB"/>
</dbReference>
<dbReference type="GO" id="GO:0009252">
    <property type="term" value="P:peptidoglycan biosynthetic process"/>
    <property type="evidence" value="ECO:0007669"/>
    <property type="project" value="UniProtKB-UniRule"/>
</dbReference>
<dbReference type="InterPro" id="IPR032782">
    <property type="entry name" value="KhpB_N"/>
</dbReference>
<evidence type="ECO:0000259" key="8">
    <source>
        <dbReference type="PROSITE" id="PS51061"/>
    </source>
</evidence>
<dbReference type="Pfam" id="PF13083">
    <property type="entry name" value="KH_KhpA-B"/>
    <property type="match status" value="1"/>
</dbReference>
<dbReference type="GO" id="GO:0071555">
    <property type="term" value="P:cell wall organization"/>
    <property type="evidence" value="ECO:0007669"/>
    <property type="project" value="UniProtKB-KW"/>
</dbReference>
<keyword evidence="5 6" id="KW-0961">Cell wall biogenesis/degradation</keyword>
<comment type="domain">
    <text evidence="6">Has an N-terminal Jag-N domain and 2 RNA-binding domains (KH and R3H).</text>
</comment>
<dbReference type="SMART" id="SM00393">
    <property type="entry name" value="R3H"/>
    <property type="match status" value="1"/>
</dbReference>
<dbReference type="InterPro" id="IPR001374">
    <property type="entry name" value="R3H_dom"/>
</dbReference>
<dbReference type="InterPro" id="IPR039247">
    <property type="entry name" value="KhpB"/>
</dbReference>
<dbReference type="RefSeq" id="WP_009532956.1">
    <property type="nucleotide sequence ID" value="NZ_JH590862.1"/>
</dbReference>
<dbReference type="SMART" id="SM01245">
    <property type="entry name" value="Jag_N"/>
    <property type="match status" value="1"/>
</dbReference>
<evidence type="ECO:0000256" key="6">
    <source>
        <dbReference type="HAMAP-Rule" id="MF_00867"/>
    </source>
</evidence>
<reference evidence="9 10" key="1">
    <citation type="submission" date="2011-10" db="EMBL/GenBank/DDBJ databases">
        <title>The Genome Sequence of Lachnospiraceae bacterium ACC2.</title>
        <authorList>
            <consortium name="The Broad Institute Genome Sequencing Platform"/>
            <person name="Earl A."/>
            <person name="Ward D."/>
            <person name="Feldgarden M."/>
            <person name="Gevers D."/>
            <person name="Sizova M."/>
            <person name="Hazen A."/>
            <person name="Epstein S."/>
            <person name="Young S.K."/>
            <person name="Zeng Q."/>
            <person name="Gargeya S."/>
            <person name="Fitzgerald M."/>
            <person name="Haas B."/>
            <person name="Abouelleil A."/>
            <person name="Alvarado L."/>
            <person name="Arachchi H.M."/>
            <person name="Berlin A."/>
            <person name="Brown A."/>
            <person name="Chapman S.B."/>
            <person name="Chen Z."/>
            <person name="Dunbar C."/>
            <person name="Freedman E."/>
            <person name="Gearin G."/>
            <person name="Goldberg J."/>
            <person name="Griggs A."/>
            <person name="Gujja S."/>
            <person name="Heiman D."/>
            <person name="Howarth C."/>
            <person name="Larson L."/>
            <person name="Lui A."/>
            <person name="MacDonald P.J.P."/>
            <person name="Montmayeur A."/>
            <person name="Murphy C."/>
            <person name="Neiman D."/>
            <person name="Pearson M."/>
            <person name="Priest M."/>
            <person name="Roberts A."/>
            <person name="Saif S."/>
            <person name="Shea T."/>
            <person name="Shenoy N."/>
            <person name="Sisk P."/>
            <person name="Stolte C."/>
            <person name="Sykes S."/>
            <person name="Wortman J."/>
            <person name="Nusbaum C."/>
            <person name="Birren B."/>
        </authorList>
    </citation>
    <scope>NUCLEOTIDE SEQUENCE [LARGE SCALE GENOMIC DNA]</scope>
    <source>
        <strain evidence="9 10">ACC2</strain>
    </source>
</reference>
<dbReference type="GO" id="GO:0003723">
    <property type="term" value="F:RNA binding"/>
    <property type="evidence" value="ECO:0007669"/>
    <property type="project" value="UniProtKB-UniRule"/>
</dbReference>
<evidence type="ECO:0000313" key="10">
    <source>
        <dbReference type="Proteomes" id="UP000018466"/>
    </source>
</evidence>
<dbReference type="Pfam" id="PF14804">
    <property type="entry name" value="Jag_N"/>
    <property type="match status" value="1"/>
</dbReference>
<dbReference type="PANTHER" id="PTHR35800:SF1">
    <property type="entry name" value="RNA-BINDING PROTEIN KHPB"/>
    <property type="match status" value="1"/>
</dbReference>
<comment type="function">
    <text evidence="6">A probable RNA chaperone. Forms a complex with KhpA which binds to cellular RNA and controls its expression. Plays a role in peptidoglycan (PG) homeostasis and cell length regulation.</text>
</comment>
<dbReference type="Proteomes" id="UP000018466">
    <property type="component" value="Unassembled WGS sequence"/>
</dbReference>
<evidence type="ECO:0000256" key="5">
    <source>
        <dbReference type="ARBA" id="ARBA00023316"/>
    </source>
</evidence>
<keyword evidence="1 6" id="KW-0963">Cytoplasm</keyword>
<dbReference type="InterPro" id="IPR036867">
    <property type="entry name" value="R3H_dom_sf"/>
</dbReference>
<feature type="region of interest" description="Disordered" evidence="7">
    <location>
        <begin position="62"/>
        <end position="81"/>
    </location>
</feature>
<keyword evidence="10" id="KW-1185">Reference proteome</keyword>
<dbReference type="Gene3D" id="3.30.30.80">
    <property type="entry name" value="probable RNA-binding protein from clostridium symbiosum atcc 14940"/>
    <property type="match status" value="1"/>
</dbReference>
<organism evidence="9 10">
    <name type="scientific">Stomatobaculum longum</name>
    <dbReference type="NCBI Taxonomy" id="796942"/>
    <lineage>
        <taxon>Bacteria</taxon>
        <taxon>Bacillati</taxon>
        <taxon>Bacillota</taxon>
        <taxon>Clostridia</taxon>
        <taxon>Lachnospirales</taxon>
        <taxon>Lachnospiraceae</taxon>
        <taxon>Stomatobaculum</taxon>
    </lineage>
</organism>
<dbReference type="Gene3D" id="3.30.300.20">
    <property type="match status" value="1"/>
</dbReference>
<dbReference type="CDD" id="cd02414">
    <property type="entry name" value="KH-II_Jag"/>
    <property type="match status" value="1"/>
</dbReference>
<feature type="domain" description="R3H" evidence="8">
    <location>
        <begin position="224"/>
        <end position="290"/>
    </location>
</feature>
<keyword evidence="4 6" id="KW-0143">Chaperone</keyword>
<dbReference type="GO" id="GO:0005737">
    <property type="term" value="C:cytoplasm"/>
    <property type="evidence" value="ECO:0007669"/>
    <property type="project" value="UniProtKB-SubCell"/>
</dbReference>
<dbReference type="EMBL" id="AGEL01000006">
    <property type="protein sequence ID" value="EHO17524.1"/>
    <property type="molecule type" value="Genomic_DNA"/>
</dbReference>